<comment type="caution">
    <text evidence="8">The sequence shown here is derived from an EMBL/GenBank/DDBJ whole genome shotgun (WGS) entry which is preliminary data.</text>
</comment>
<evidence type="ECO:0000256" key="4">
    <source>
        <dbReference type="ARBA" id="ARBA00023212"/>
    </source>
</evidence>
<feature type="region of interest" description="Disordered" evidence="6">
    <location>
        <begin position="270"/>
        <end position="291"/>
    </location>
</feature>
<evidence type="ECO:0000256" key="1">
    <source>
        <dbReference type="ARBA" id="ARBA00004245"/>
    </source>
</evidence>
<feature type="domain" description="ASD2" evidence="7">
    <location>
        <begin position="231"/>
        <end position="539"/>
    </location>
</feature>
<protein>
    <recommendedName>
        <fullName evidence="7">ASD2 domain-containing protein</fullName>
    </recommendedName>
</protein>
<comment type="subcellular location">
    <subcellularLocation>
        <location evidence="1">Cytoplasm</location>
        <location evidence="1">Cytoskeleton</location>
    </subcellularLocation>
</comment>
<dbReference type="GO" id="GO:0051015">
    <property type="term" value="F:actin filament binding"/>
    <property type="evidence" value="ECO:0007669"/>
    <property type="project" value="InterPro"/>
</dbReference>
<dbReference type="Proteomes" id="UP001431783">
    <property type="component" value="Unassembled WGS sequence"/>
</dbReference>
<keyword evidence="4" id="KW-0206">Cytoskeleton</keyword>
<feature type="compositionally biased region" description="Low complexity" evidence="6">
    <location>
        <begin position="49"/>
        <end position="78"/>
    </location>
</feature>
<keyword evidence="3" id="KW-0963">Cytoplasm</keyword>
<dbReference type="GO" id="GO:0043296">
    <property type="term" value="C:apical junction complex"/>
    <property type="evidence" value="ECO:0007669"/>
    <property type="project" value="TreeGrafter"/>
</dbReference>
<dbReference type="InterPro" id="IPR014799">
    <property type="entry name" value="ASD2_dom"/>
</dbReference>
<proteinExistence type="inferred from homology"/>
<dbReference type="GO" id="GO:0000902">
    <property type="term" value="P:cell morphogenesis"/>
    <property type="evidence" value="ECO:0007669"/>
    <property type="project" value="TreeGrafter"/>
</dbReference>
<feature type="compositionally biased region" description="Polar residues" evidence="6">
    <location>
        <begin position="21"/>
        <end position="39"/>
    </location>
</feature>
<dbReference type="GO" id="GO:0016324">
    <property type="term" value="C:apical plasma membrane"/>
    <property type="evidence" value="ECO:0007669"/>
    <property type="project" value="TreeGrafter"/>
</dbReference>
<reference evidence="8 9" key="1">
    <citation type="submission" date="2023-03" db="EMBL/GenBank/DDBJ databases">
        <title>Genome insight into feeding habits of ladybird beetles.</title>
        <authorList>
            <person name="Li H.-S."/>
            <person name="Huang Y.-H."/>
            <person name="Pang H."/>
        </authorList>
    </citation>
    <scope>NUCLEOTIDE SEQUENCE [LARGE SCALE GENOMIC DNA]</scope>
    <source>
        <strain evidence="8">SYSU_2023b</strain>
        <tissue evidence="8">Whole body</tissue>
    </source>
</reference>
<dbReference type="Pfam" id="PF08687">
    <property type="entry name" value="ASD2"/>
    <property type="match status" value="1"/>
</dbReference>
<dbReference type="InterPro" id="IPR027685">
    <property type="entry name" value="Shroom_fam"/>
</dbReference>
<feature type="compositionally biased region" description="Low complexity" evidence="6">
    <location>
        <begin position="8"/>
        <end position="17"/>
    </location>
</feature>
<evidence type="ECO:0000256" key="2">
    <source>
        <dbReference type="ARBA" id="ARBA00006469"/>
    </source>
</evidence>
<comment type="similarity">
    <text evidence="2">Belongs to the shroom family.</text>
</comment>
<evidence type="ECO:0000256" key="5">
    <source>
        <dbReference type="SAM" id="Coils"/>
    </source>
</evidence>
<evidence type="ECO:0000256" key="3">
    <source>
        <dbReference type="ARBA" id="ARBA00022490"/>
    </source>
</evidence>
<sequence length="540" mass="59240">MRTPPSSPSKSPSRCSPFTPLRTTNLSSTSFESRTSPPTSVAPLFKFCSKNTSATNISSTSVSPSTTPKTTNSTVETSSPITSQTAKPESPKLSPLCEKMVTSYTSSASPPTPKRSSPLIKPQLSPNNPAKLSPLRLSPSSSSIIGPIHTSPSTASVISTPDSSPPISPKKVDEYPQVIEALQMIQRTEVVLRVNTTTSDASSQTEKDEFPVTPLPSRKKLQEEIECDLLSEELVNHLSTSDRLKDLLVPGPSHKKITDYVQGLFKPGVTSRPRSLNSPFRSRCNTPNDNTSTSISTISVAPCITSISSSSPSSTNSTSSFESTISLPGNSAYFTTSEPKARFLTRYSNDMSQCQVSKNTKDLKQKKEELVNRLGRKLEVLRKEQLVVDEESKFNEELGESVDLHLSRLATPQEGDKFRLHVKEIGRITSLLLGLSGRLARVENALMGLSDDHTEKRTLEAKRDKLLSQLEEAKCLKESIDRRSVNVSNILTKYLDAEEYADYDHFINMKAKLIMDSKEISDKIKLGEEQLSALRESLVA</sequence>
<evidence type="ECO:0000256" key="6">
    <source>
        <dbReference type="SAM" id="MobiDB-lite"/>
    </source>
</evidence>
<dbReference type="GO" id="GO:0005912">
    <property type="term" value="C:adherens junction"/>
    <property type="evidence" value="ECO:0007669"/>
    <property type="project" value="TreeGrafter"/>
</dbReference>
<feature type="compositionally biased region" description="Polar residues" evidence="6">
    <location>
        <begin position="272"/>
        <end position="290"/>
    </location>
</feature>
<dbReference type="PANTHER" id="PTHR15012">
    <property type="entry name" value="APICAL PROTEIN/SHROOM-RELATED"/>
    <property type="match status" value="1"/>
</dbReference>
<evidence type="ECO:0000259" key="7">
    <source>
        <dbReference type="PROSITE" id="PS51307"/>
    </source>
</evidence>
<dbReference type="PANTHER" id="PTHR15012:SF32">
    <property type="entry name" value="PROTEIN SHROOM"/>
    <property type="match status" value="1"/>
</dbReference>
<organism evidence="8 9">
    <name type="scientific">Henosepilachna vigintioctopunctata</name>
    <dbReference type="NCBI Taxonomy" id="420089"/>
    <lineage>
        <taxon>Eukaryota</taxon>
        <taxon>Metazoa</taxon>
        <taxon>Ecdysozoa</taxon>
        <taxon>Arthropoda</taxon>
        <taxon>Hexapoda</taxon>
        <taxon>Insecta</taxon>
        <taxon>Pterygota</taxon>
        <taxon>Neoptera</taxon>
        <taxon>Endopterygota</taxon>
        <taxon>Coleoptera</taxon>
        <taxon>Polyphaga</taxon>
        <taxon>Cucujiformia</taxon>
        <taxon>Coccinelloidea</taxon>
        <taxon>Coccinellidae</taxon>
        <taxon>Epilachninae</taxon>
        <taxon>Epilachnini</taxon>
        <taxon>Henosepilachna</taxon>
    </lineage>
</organism>
<feature type="coiled-coil region" evidence="5">
    <location>
        <begin position="456"/>
        <end position="483"/>
    </location>
</feature>
<dbReference type="PROSITE" id="PS51307">
    <property type="entry name" value="ASD2"/>
    <property type="match status" value="1"/>
</dbReference>
<accession>A0AAW1UPV1</accession>
<name>A0AAW1UPV1_9CUCU</name>
<keyword evidence="9" id="KW-1185">Reference proteome</keyword>
<feature type="compositionally biased region" description="Low complexity" evidence="6">
    <location>
        <begin position="132"/>
        <end position="162"/>
    </location>
</feature>
<evidence type="ECO:0000313" key="8">
    <source>
        <dbReference type="EMBL" id="KAK9882457.1"/>
    </source>
</evidence>
<feature type="region of interest" description="Disordered" evidence="6">
    <location>
        <begin position="1"/>
        <end position="170"/>
    </location>
</feature>
<dbReference type="AlphaFoldDB" id="A0AAW1UPV1"/>
<dbReference type="EMBL" id="JARQZJ010000076">
    <property type="protein sequence ID" value="KAK9882457.1"/>
    <property type="molecule type" value="Genomic_DNA"/>
</dbReference>
<dbReference type="GO" id="GO:0030864">
    <property type="term" value="C:cortical actin cytoskeleton"/>
    <property type="evidence" value="ECO:0007669"/>
    <property type="project" value="TreeGrafter"/>
</dbReference>
<keyword evidence="5" id="KW-0175">Coiled coil</keyword>
<evidence type="ECO:0000313" key="9">
    <source>
        <dbReference type="Proteomes" id="UP001431783"/>
    </source>
</evidence>
<dbReference type="GO" id="GO:0007015">
    <property type="term" value="P:actin filament organization"/>
    <property type="evidence" value="ECO:0007669"/>
    <property type="project" value="TreeGrafter"/>
</dbReference>
<dbReference type="Gene3D" id="6.10.250.3120">
    <property type="match status" value="1"/>
</dbReference>
<gene>
    <name evidence="8" type="ORF">WA026_021490</name>
</gene>